<reference evidence="1" key="1">
    <citation type="submission" date="2018-02" db="EMBL/GenBank/DDBJ databases">
        <title>Rhizophora mucronata_Transcriptome.</title>
        <authorList>
            <person name="Meera S.P."/>
            <person name="Sreeshan A."/>
            <person name="Augustine A."/>
        </authorList>
    </citation>
    <scope>NUCLEOTIDE SEQUENCE</scope>
    <source>
        <tissue evidence="1">Leaf</tissue>
    </source>
</reference>
<accession>A0A2P2J019</accession>
<protein>
    <submittedName>
        <fullName evidence="1">Uncharacterized protein</fullName>
    </submittedName>
</protein>
<organism evidence="1">
    <name type="scientific">Rhizophora mucronata</name>
    <name type="common">Asiatic mangrove</name>
    <dbReference type="NCBI Taxonomy" id="61149"/>
    <lineage>
        <taxon>Eukaryota</taxon>
        <taxon>Viridiplantae</taxon>
        <taxon>Streptophyta</taxon>
        <taxon>Embryophyta</taxon>
        <taxon>Tracheophyta</taxon>
        <taxon>Spermatophyta</taxon>
        <taxon>Magnoliopsida</taxon>
        <taxon>eudicotyledons</taxon>
        <taxon>Gunneridae</taxon>
        <taxon>Pentapetalae</taxon>
        <taxon>rosids</taxon>
        <taxon>fabids</taxon>
        <taxon>Malpighiales</taxon>
        <taxon>Rhizophoraceae</taxon>
        <taxon>Rhizophora</taxon>
    </lineage>
</organism>
<evidence type="ECO:0000313" key="1">
    <source>
        <dbReference type="EMBL" id="MBW86801.1"/>
    </source>
</evidence>
<name>A0A2P2J019_RHIMU</name>
<proteinExistence type="predicted"/>
<dbReference type="AlphaFoldDB" id="A0A2P2J019"/>
<sequence>MVHALACICFLLCYFGLMYNAFVFPVIKTQWFCIQSTSTVATNAVLLIFLMRPTILC</sequence>
<dbReference type="EMBL" id="GGEC01006318">
    <property type="protein sequence ID" value="MBW86801.1"/>
    <property type="molecule type" value="Transcribed_RNA"/>
</dbReference>